<dbReference type="Pfam" id="PF00120">
    <property type="entry name" value="Gln-synt_C"/>
    <property type="match status" value="1"/>
</dbReference>
<dbReference type="GO" id="GO:0004356">
    <property type="term" value="F:glutamine synthetase activity"/>
    <property type="evidence" value="ECO:0007669"/>
    <property type="project" value="InterPro"/>
</dbReference>
<dbReference type="InterPro" id="IPR022147">
    <property type="entry name" value="GSIII_N"/>
</dbReference>
<evidence type="ECO:0000313" key="5">
    <source>
        <dbReference type="EMBL" id="MBC8536215.1"/>
    </source>
</evidence>
<dbReference type="RefSeq" id="WP_249299969.1">
    <property type="nucleotide sequence ID" value="NZ_JACRSP010000002.1"/>
</dbReference>
<dbReference type="InterPro" id="IPR052725">
    <property type="entry name" value="GS_Type-3"/>
</dbReference>
<organism evidence="5 6">
    <name type="scientific">Feifania hominis</name>
    <dbReference type="NCBI Taxonomy" id="2763660"/>
    <lineage>
        <taxon>Bacteria</taxon>
        <taxon>Bacillati</taxon>
        <taxon>Bacillota</taxon>
        <taxon>Clostridia</taxon>
        <taxon>Eubacteriales</taxon>
        <taxon>Feifaniaceae</taxon>
        <taxon>Feifania</taxon>
    </lineage>
</organism>
<keyword evidence="6" id="KW-1185">Reference proteome</keyword>
<dbReference type="Proteomes" id="UP000620366">
    <property type="component" value="Unassembled WGS sequence"/>
</dbReference>
<dbReference type="PROSITE" id="PS00181">
    <property type="entry name" value="GLNA_ATP"/>
    <property type="match status" value="1"/>
</dbReference>
<dbReference type="PROSITE" id="PS51987">
    <property type="entry name" value="GS_CATALYTIC"/>
    <property type="match status" value="1"/>
</dbReference>
<reference evidence="5" key="1">
    <citation type="submission" date="2020-08" db="EMBL/GenBank/DDBJ databases">
        <title>Genome public.</title>
        <authorList>
            <person name="Liu C."/>
            <person name="Sun Q."/>
        </authorList>
    </citation>
    <scope>NUCLEOTIDE SEQUENCE</scope>
    <source>
        <strain evidence="5">BX7</strain>
    </source>
</reference>
<sequence length="694" mass="77275">MSSVSEVFGSMVFNDAVMREKLPKDTYRALKKTMKEGRSLDPNVANVVANAMKDWALSKGATHFTHWFQPMTGITAEKHDSFISPTGDGGVIMEFSGKELVRGEPDASSFPSGGLRATFEARGYTAWDPTSYAFVKEGTLCIPTAFCSYGGEALDKKTPLLRSMEALSRQAVRVLRLFGHDEVKKVFTTVGPEQEYFLVDKQMFDRRKDLIFTGRTLFGARAPKGQELEDHYFGSIKPRVKAYMEELNQELWKLGILAKTEHNEVAPAQHELAPIFTTTNIATDHNQLTMELMKKVALRHGLVCLLHEKPFAGVNGSGKHNNWSMSTDTGINLLEPGSSPYENAQFLLFLSAVIKAVDEYQDLLRVSVASAGNDHRLGANEAPPAIVSMFVGDELEGVLEALESGAAYDHHENQVMSIGVHTLPKIPKDSTDRNRTSPFAFTGNKFEFRMLGSTFSISGPNVVLNTIVAEELRQFADELEGAQDFTAALQELIVRTVREHRRIIFNGNNYSQEWVDEAQRRGLANLKSTVDALPCFVAKKNIDLFTTHKIFTQAEMYSRYEILLESYNKVINIEALTMLDMAKKEIGPAVTTYVRELCDTVIAKKTIGIDELAEQTIAEKIAKLESCFYKKIASLEDALCRACGKSDALALAQYSRDTIIPAMQELRAVADELETNVAEDYWPMPTYGDLLFGV</sequence>
<comment type="similarity">
    <text evidence="1 2">Belongs to the glutamine synthetase family.</text>
</comment>
<dbReference type="AlphaFoldDB" id="A0A926DC29"/>
<dbReference type="SMART" id="SM01230">
    <property type="entry name" value="Gln-synt_C"/>
    <property type="match status" value="1"/>
</dbReference>
<dbReference type="PROSITE" id="PS51986">
    <property type="entry name" value="GS_BETA_GRASP"/>
    <property type="match status" value="1"/>
</dbReference>
<evidence type="ECO:0000256" key="2">
    <source>
        <dbReference type="RuleBase" id="RU000384"/>
    </source>
</evidence>
<dbReference type="InterPro" id="IPR014746">
    <property type="entry name" value="Gln_synth/guanido_kin_cat_dom"/>
</dbReference>
<dbReference type="SUPFAM" id="SSF55931">
    <property type="entry name" value="Glutamine synthetase/guanido kinase"/>
    <property type="match status" value="1"/>
</dbReference>
<dbReference type="Pfam" id="PF18318">
    <property type="entry name" value="Gln-synt_C-ter"/>
    <property type="match status" value="1"/>
</dbReference>
<feature type="domain" description="GS beta-grasp" evidence="3">
    <location>
        <begin position="62"/>
        <end position="151"/>
    </location>
</feature>
<dbReference type="InterPro" id="IPR008147">
    <property type="entry name" value="Gln_synt_N"/>
</dbReference>
<feature type="domain" description="GS catalytic" evidence="4">
    <location>
        <begin position="156"/>
        <end position="586"/>
    </location>
</feature>
<dbReference type="PANTHER" id="PTHR42974:SF1">
    <property type="entry name" value="TYPE-3 GLUTAMINE SYNTHETASE"/>
    <property type="match status" value="1"/>
</dbReference>
<dbReference type="Pfam" id="PF12437">
    <property type="entry name" value="GSIII_N"/>
    <property type="match status" value="1"/>
</dbReference>
<comment type="caution">
    <text evidence="5">The sequence shown here is derived from an EMBL/GenBank/DDBJ whole genome shotgun (WGS) entry which is preliminary data.</text>
</comment>
<evidence type="ECO:0000313" key="6">
    <source>
        <dbReference type="Proteomes" id="UP000620366"/>
    </source>
</evidence>
<evidence type="ECO:0000259" key="4">
    <source>
        <dbReference type="PROSITE" id="PS51987"/>
    </source>
</evidence>
<dbReference type="PANTHER" id="PTHR42974">
    <property type="entry name" value="GLUTAMINE SYNTHETASE"/>
    <property type="match status" value="1"/>
</dbReference>
<dbReference type="Gene3D" id="1.20.120.1560">
    <property type="match status" value="1"/>
</dbReference>
<accession>A0A926DC29</accession>
<dbReference type="InterPro" id="IPR008146">
    <property type="entry name" value="Gln_synth_cat_dom"/>
</dbReference>
<gene>
    <name evidence="5" type="ORF">H8695_05850</name>
</gene>
<name>A0A926DC29_9FIRM</name>
<evidence type="ECO:0000259" key="3">
    <source>
        <dbReference type="PROSITE" id="PS51986"/>
    </source>
</evidence>
<dbReference type="InterPro" id="IPR040577">
    <property type="entry name" value="Gln-synt_C"/>
</dbReference>
<evidence type="ECO:0000256" key="1">
    <source>
        <dbReference type="PROSITE-ProRule" id="PRU01330"/>
    </source>
</evidence>
<dbReference type="InterPro" id="IPR027303">
    <property type="entry name" value="Gln_synth_gly_rich_site"/>
</dbReference>
<dbReference type="EMBL" id="JACRSP010000002">
    <property type="protein sequence ID" value="MBC8536215.1"/>
    <property type="molecule type" value="Genomic_DNA"/>
</dbReference>
<dbReference type="Gene3D" id="3.30.590.10">
    <property type="entry name" value="Glutamine synthetase/guanido kinase, catalytic domain"/>
    <property type="match status" value="1"/>
</dbReference>
<proteinExistence type="inferred from homology"/>
<protein>
    <submittedName>
        <fullName evidence="5">Glutamine synthetase III</fullName>
    </submittedName>
</protein>
<dbReference type="GO" id="GO:0006542">
    <property type="term" value="P:glutamine biosynthetic process"/>
    <property type="evidence" value="ECO:0007669"/>
    <property type="project" value="InterPro"/>
</dbReference>